<dbReference type="InterPro" id="IPR002938">
    <property type="entry name" value="FAD-bd"/>
</dbReference>
<comment type="similarity">
    <text evidence="3">Belongs to the 3-hydroxybenzoate 6-hydroxylase family.</text>
</comment>
<gene>
    <name evidence="5" type="ORF">Nepgr_004789</name>
</gene>
<protein>
    <recommendedName>
        <fullName evidence="4">FAD-binding domain-containing protein</fullName>
    </recommendedName>
</protein>
<name>A0AAD3S216_NEPGR</name>
<dbReference type="AlphaFoldDB" id="A0AAD3S216"/>
<evidence type="ECO:0000313" key="6">
    <source>
        <dbReference type="Proteomes" id="UP001279734"/>
    </source>
</evidence>
<dbReference type="GO" id="GO:0004497">
    <property type="term" value="F:monooxygenase activity"/>
    <property type="evidence" value="ECO:0007669"/>
    <property type="project" value="UniProtKB-KW"/>
</dbReference>
<keyword evidence="6" id="KW-1185">Reference proteome</keyword>
<keyword evidence="2" id="KW-0503">Monooxygenase</keyword>
<dbReference type="InterPro" id="IPR036188">
    <property type="entry name" value="FAD/NAD-bd_sf"/>
</dbReference>
<organism evidence="5 6">
    <name type="scientific">Nepenthes gracilis</name>
    <name type="common">Slender pitcher plant</name>
    <dbReference type="NCBI Taxonomy" id="150966"/>
    <lineage>
        <taxon>Eukaryota</taxon>
        <taxon>Viridiplantae</taxon>
        <taxon>Streptophyta</taxon>
        <taxon>Embryophyta</taxon>
        <taxon>Tracheophyta</taxon>
        <taxon>Spermatophyta</taxon>
        <taxon>Magnoliopsida</taxon>
        <taxon>eudicotyledons</taxon>
        <taxon>Gunneridae</taxon>
        <taxon>Pentapetalae</taxon>
        <taxon>Caryophyllales</taxon>
        <taxon>Nepenthaceae</taxon>
        <taxon>Nepenthes</taxon>
    </lineage>
</organism>
<evidence type="ECO:0000256" key="2">
    <source>
        <dbReference type="ARBA" id="ARBA00023033"/>
    </source>
</evidence>
<dbReference type="Pfam" id="PF01494">
    <property type="entry name" value="FAD_binding_3"/>
    <property type="match status" value="1"/>
</dbReference>
<reference evidence="5" key="1">
    <citation type="submission" date="2023-05" db="EMBL/GenBank/DDBJ databases">
        <title>Nepenthes gracilis genome sequencing.</title>
        <authorList>
            <person name="Fukushima K."/>
        </authorList>
    </citation>
    <scope>NUCLEOTIDE SEQUENCE</scope>
    <source>
        <strain evidence="5">SING2019-196</strain>
    </source>
</reference>
<dbReference type="InterPro" id="IPR044560">
    <property type="entry name" value="MOase"/>
</dbReference>
<accession>A0AAD3S216</accession>
<dbReference type="Proteomes" id="UP001279734">
    <property type="component" value="Unassembled WGS sequence"/>
</dbReference>
<keyword evidence="1" id="KW-0560">Oxidoreductase</keyword>
<dbReference type="PRINTS" id="PR00420">
    <property type="entry name" value="RNGMNOXGNASE"/>
</dbReference>
<evidence type="ECO:0000259" key="4">
    <source>
        <dbReference type="Pfam" id="PF01494"/>
    </source>
</evidence>
<evidence type="ECO:0000256" key="3">
    <source>
        <dbReference type="ARBA" id="ARBA00024018"/>
    </source>
</evidence>
<feature type="domain" description="FAD-binding" evidence="4">
    <location>
        <begin position="8"/>
        <end position="328"/>
    </location>
</feature>
<dbReference type="GO" id="GO:0071949">
    <property type="term" value="F:FAD binding"/>
    <property type="evidence" value="ECO:0007669"/>
    <property type="project" value="InterPro"/>
</dbReference>
<comment type="caution">
    <text evidence="5">The sequence shown here is derived from an EMBL/GenBank/DDBJ whole genome shotgun (WGS) entry which is preliminary data.</text>
</comment>
<dbReference type="EMBL" id="BSYO01000004">
    <property type="protein sequence ID" value="GMH02950.1"/>
    <property type="molecule type" value="Genomic_DNA"/>
</dbReference>
<dbReference type="PANTHER" id="PTHR45934:SF20">
    <property type="entry name" value="MONOOXYGENASE 2-RELATED"/>
    <property type="match status" value="1"/>
</dbReference>
<sequence length="411" mass="45288">MSMEISEDIVIVGAGIAGLATALGLHRLGLRSLVLESSPCLRVTGAAFTTWTNAWQALDALGIGDSLRRQHPRLQGLVAMSTISGDPVAEIEFTAKGTSEQHEVRCLKRKVLLETLAKELPTGTIRFSSKVVSIEDSGSLKLLHLVDGSILKTKVLIGCDGVNSPVARSLGFKKPSFVGRSTIRGYAVFEEKHGFEPKSLQFMGDGFRYGIIPCDDTSLFWFFAFSSSGQDKELEENPLKMKQFVLNNLGKVPDKIKNVIDTTKLDDLICSPLRSRAPWEILFGDISKDNVCVAGDACHPMTPDLGQGACSALEDGIILARCLGEAFIERSTEKKYSEEQECERIRISLKKYAKERRWRDFDLVTTAYTVGVIQQSNKMVISFLRDKVLAPLWSGLLLHKASFQCGQLPTK</sequence>
<dbReference type="Gene3D" id="3.50.50.60">
    <property type="entry name" value="FAD/NAD(P)-binding domain"/>
    <property type="match status" value="1"/>
</dbReference>
<dbReference type="SUPFAM" id="SSF51905">
    <property type="entry name" value="FAD/NAD(P)-binding domain"/>
    <property type="match status" value="1"/>
</dbReference>
<evidence type="ECO:0000313" key="5">
    <source>
        <dbReference type="EMBL" id="GMH02950.1"/>
    </source>
</evidence>
<proteinExistence type="inferred from homology"/>
<dbReference type="PANTHER" id="PTHR45934">
    <property type="entry name" value="FAD/NAD(P)-BINDING OXIDOREDUCTASE FAMILY PROTEIN"/>
    <property type="match status" value="1"/>
</dbReference>
<evidence type="ECO:0000256" key="1">
    <source>
        <dbReference type="ARBA" id="ARBA00023002"/>
    </source>
</evidence>